<reference evidence="11 12" key="1">
    <citation type="journal article" date="2008" name="Nature">
        <title>The genome of the model beetle and pest Tribolium castaneum.</title>
        <authorList>
            <consortium name="Tribolium Genome Sequencing Consortium"/>
            <person name="Richards S."/>
            <person name="Gibbs R.A."/>
            <person name="Weinstock G.M."/>
            <person name="Brown S.J."/>
            <person name="Denell R."/>
            <person name="Beeman R.W."/>
            <person name="Gibbs R."/>
            <person name="Beeman R.W."/>
            <person name="Brown S.J."/>
            <person name="Bucher G."/>
            <person name="Friedrich M."/>
            <person name="Grimmelikhuijzen C.J."/>
            <person name="Klingler M."/>
            <person name="Lorenzen M."/>
            <person name="Richards S."/>
            <person name="Roth S."/>
            <person name="Schroder R."/>
            <person name="Tautz D."/>
            <person name="Zdobnov E.M."/>
            <person name="Muzny D."/>
            <person name="Gibbs R.A."/>
            <person name="Weinstock G.M."/>
            <person name="Attaway T."/>
            <person name="Bell S."/>
            <person name="Buhay C.J."/>
            <person name="Chandrabose M.N."/>
            <person name="Chavez D."/>
            <person name="Clerk-Blankenburg K.P."/>
            <person name="Cree A."/>
            <person name="Dao M."/>
            <person name="Davis C."/>
            <person name="Chacko J."/>
            <person name="Dinh H."/>
            <person name="Dugan-Rocha S."/>
            <person name="Fowler G."/>
            <person name="Garner T.T."/>
            <person name="Garnes J."/>
            <person name="Gnirke A."/>
            <person name="Hawes A."/>
            <person name="Hernandez J."/>
            <person name="Hines S."/>
            <person name="Holder M."/>
            <person name="Hume J."/>
            <person name="Jhangiani S.N."/>
            <person name="Joshi V."/>
            <person name="Khan Z.M."/>
            <person name="Jackson L."/>
            <person name="Kovar C."/>
            <person name="Kowis A."/>
            <person name="Lee S."/>
            <person name="Lewis L.R."/>
            <person name="Margolis J."/>
            <person name="Morgan M."/>
            <person name="Nazareth L.V."/>
            <person name="Nguyen N."/>
            <person name="Okwuonu G."/>
            <person name="Parker D."/>
            <person name="Richards S."/>
            <person name="Ruiz S.J."/>
            <person name="Santibanez J."/>
            <person name="Savard J."/>
            <person name="Scherer S.E."/>
            <person name="Schneider B."/>
            <person name="Sodergren E."/>
            <person name="Tautz D."/>
            <person name="Vattahil S."/>
            <person name="Villasana D."/>
            <person name="White C.S."/>
            <person name="Wright R."/>
            <person name="Park Y."/>
            <person name="Beeman R.W."/>
            <person name="Lord J."/>
            <person name="Oppert B."/>
            <person name="Lorenzen M."/>
            <person name="Brown S."/>
            <person name="Wang L."/>
            <person name="Savard J."/>
            <person name="Tautz D."/>
            <person name="Richards S."/>
            <person name="Weinstock G."/>
            <person name="Gibbs R.A."/>
            <person name="Liu Y."/>
            <person name="Worley K."/>
            <person name="Weinstock G."/>
            <person name="Elsik C.G."/>
            <person name="Reese J.T."/>
            <person name="Elhaik E."/>
            <person name="Landan G."/>
            <person name="Graur D."/>
            <person name="Arensburger P."/>
            <person name="Atkinson P."/>
            <person name="Beeman R.W."/>
            <person name="Beidler J."/>
            <person name="Brown S.J."/>
            <person name="Demuth J.P."/>
            <person name="Drury D.W."/>
            <person name="Du Y.Z."/>
            <person name="Fujiwara H."/>
            <person name="Lorenzen M."/>
            <person name="Maselli V."/>
            <person name="Osanai M."/>
            <person name="Park Y."/>
            <person name="Robertson H.M."/>
            <person name="Tu Z."/>
            <person name="Wang J.J."/>
            <person name="Wang S."/>
            <person name="Richards S."/>
            <person name="Song H."/>
            <person name="Zhang L."/>
            <person name="Sodergren E."/>
            <person name="Werner D."/>
            <person name="Stanke M."/>
            <person name="Morgenstern B."/>
            <person name="Solovyev V."/>
            <person name="Kosarev P."/>
            <person name="Brown G."/>
            <person name="Chen H.C."/>
            <person name="Ermolaeva O."/>
            <person name="Hlavina W."/>
            <person name="Kapustin Y."/>
            <person name="Kiryutin B."/>
            <person name="Kitts P."/>
            <person name="Maglott D."/>
            <person name="Pruitt K."/>
            <person name="Sapojnikov V."/>
            <person name="Souvorov A."/>
            <person name="Mackey A.J."/>
            <person name="Waterhouse R.M."/>
            <person name="Wyder S."/>
            <person name="Zdobnov E.M."/>
            <person name="Zdobnov E.M."/>
            <person name="Wyder S."/>
            <person name="Kriventseva E.V."/>
            <person name="Kadowaki T."/>
            <person name="Bork P."/>
            <person name="Aranda M."/>
            <person name="Bao R."/>
            <person name="Beermann A."/>
            <person name="Berns N."/>
            <person name="Bolognesi R."/>
            <person name="Bonneton F."/>
            <person name="Bopp D."/>
            <person name="Brown S.J."/>
            <person name="Bucher G."/>
            <person name="Butts T."/>
            <person name="Chaumot A."/>
            <person name="Denell R.E."/>
            <person name="Ferrier D.E."/>
            <person name="Friedrich M."/>
            <person name="Gordon C.M."/>
            <person name="Jindra M."/>
            <person name="Klingler M."/>
            <person name="Lan Q."/>
            <person name="Lattorff H.M."/>
            <person name="Laudet V."/>
            <person name="von Levetsow C."/>
            <person name="Liu Z."/>
            <person name="Lutz R."/>
            <person name="Lynch J.A."/>
            <person name="da Fonseca R.N."/>
            <person name="Posnien N."/>
            <person name="Reuter R."/>
            <person name="Roth S."/>
            <person name="Savard J."/>
            <person name="Schinko J.B."/>
            <person name="Schmitt C."/>
            <person name="Schoppmeier M."/>
            <person name="Schroder R."/>
            <person name="Shippy T.D."/>
            <person name="Simonnet F."/>
            <person name="Marques-Souza H."/>
            <person name="Tautz D."/>
            <person name="Tomoyasu Y."/>
            <person name="Trauner J."/>
            <person name="Van der Zee M."/>
            <person name="Vervoort M."/>
            <person name="Wittkopp N."/>
            <person name="Wimmer E.A."/>
            <person name="Yang X."/>
            <person name="Jones A.K."/>
            <person name="Sattelle D.B."/>
            <person name="Ebert P.R."/>
            <person name="Nelson D."/>
            <person name="Scott J.G."/>
            <person name="Beeman R.W."/>
            <person name="Muthukrishnan S."/>
            <person name="Kramer K.J."/>
            <person name="Arakane Y."/>
            <person name="Beeman R.W."/>
            <person name="Zhu Q."/>
            <person name="Hogenkamp D."/>
            <person name="Dixit R."/>
            <person name="Oppert B."/>
            <person name="Jiang H."/>
            <person name="Zou Z."/>
            <person name="Marshall J."/>
            <person name="Elpidina E."/>
            <person name="Vinokurov K."/>
            <person name="Oppert C."/>
            <person name="Zou Z."/>
            <person name="Evans J."/>
            <person name="Lu Z."/>
            <person name="Zhao P."/>
            <person name="Sumathipala N."/>
            <person name="Altincicek B."/>
            <person name="Vilcinskas A."/>
            <person name="Williams M."/>
            <person name="Hultmark D."/>
            <person name="Hetru C."/>
            <person name="Jiang H."/>
            <person name="Grimmelikhuijzen C.J."/>
            <person name="Hauser F."/>
            <person name="Cazzamali G."/>
            <person name="Williamson M."/>
            <person name="Park Y."/>
            <person name="Li B."/>
            <person name="Tanaka Y."/>
            <person name="Predel R."/>
            <person name="Neupert S."/>
            <person name="Schachtner J."/>
            <person name="Verleyen P."/>
            <person name="Raible F."/>
            <person name="Bork P."/>
            <person name="Friedrich M."/>
            <person name="Walden K.K."/>
            <person name="Robertson H.M."/>
            <person name="Angeli S."/>
            <person name="Foret S."/>
            <person name="Bucher G."/>
            <person name="Schuetz S."/>
            <person name="Maleszka R."/>
            <person name="Wimmer E.A."/>
            <person name="Beeman R.W."/>
            <person name="Lorenzen M."/>
            <person name="Tomoyasu Y."/>
            <person name="Miller S.C."/>
            <person name="Grossmann D."/>
            <person name="Bucher G."/>
        </authorList>
    </citation>
    <scope>NUCLEOTIDE SEQUENCE [LARGE SCALE GENOMIC DNA]</scope>
    <source>
        <strain evidence="11 12">Georgia GA2</strain>
    </source>
</reference>
<keyword evidence="7 10" id="KW-0472">Membrane</keyword>
<dbReference type="GO" id="GO:0005886">
    <property type="term" value="C:plasma membrane"/>
    <property type="evidence" value="ECO:0000318"/>
    <property type="project" value="GO_Central"/>
</dbReference>
<sequence length="281" mass="32504">MLAVLNTPQFLPKSDTQVDLVKPSLKLWKLSYTVFSVIVAMNVFLWSIAPFFNPEQRFPFVAWYPFQTSTTLNYCIVYLYQVVCIWVITIANMNLDTVTMALMVYIGTQCDILCDDLSNLYGNSDYFHKHLISCIKHHKKIVSYARKSNNIFNMIILGQFATSTMVLALTMFQLSLVNPLSGIAAIHLNYILGITTEILLYCYYGNEVEVKSSRMSYSIYKSDWYEQPINIRRTILILCERCKRPIKFTAINLFALSLSTFMTIIRSAYSYFALLYNVNNR</sequence>
<keyword evidence="6 10" id="KW-1133">Transmembrane helix</keyword>
<keyword evidence="4 10" id="KW-0812">Transmembrane</keyword>
<feature type="transmembrane region" description="Helical" evidence="10">
    <location>
        <begin position="151"/>
        <end position="172"/>
    </location>
</feature>
<gene>
    <name evidence="11" type="primary">AUGUSTUS-3.0.2_03218</name>
    <name evidence="11" type="ORF">TcasGA2_TC003218</name>
</gene>
<evidence type="ECO:0000256" key="6">
    <source>
        <dbReference type="ARBA" id="ARBA00022989"/>
    </source>
</evidence>
<evidence type="ECO:0000256" key="4">
    <source>
        <dbReference type="ARBA" id="ARBA00022692"/>
    </source>
</evidence>
<dbReference type="PANTHER" id="PTHR21137">
    <property type="entry name" value="ODORANT RECEPTOR"/>
    <property type="match status" value="1"/>
</dbReference>
<name>D6WE35_TRICA</name>
<evidence type="ECO:0000313" key="11">
    <source>
        <dbReference type="EMBL" id="EFA01308.2"/>
    </source>
</evidence>
<comment type="subcellular location">
    <subcellularLocation>
        <location evidence="1">Cell membrane</location>
        <topology evidence="1">Multi-pass membrane protein</topology>
    </subcellularLocation>
</comment>
<dbReference type="Proteomes" id="UP000007266">
    <property type="component" value="Linkage group 3"/>
</dbReference>
<dbReference type="HOGENOM" id="CLU_033399_6_0_1"/>
<evidence type="ECO:0000256" key="7">
    <source>
        <dbReference type="ARBA" id="ARBA00023136"/>
    </source>
</evidence>
<proteinExistence type="predicted"/>
<keyword evidence="3" id="KW-0716">Sensory transduction</keyword>
<organism evidence="11 12">
    <name type="scientific">Tribolium castaneum</name>
    <name type="common">Red flour beetle</name>
    <dbReference type="NCBI Taxonomy" id="7070"/>
    <lineage>
        <taxon>Eukaryota</taxon>
        <taxon>Metazoa</taxon>
        <taxon>Ecdysozoa</taxon>
        <taxon>Arthropoda</taxon>
        <taxon>Hexapoda</taxon>
        <taxon>Insecta</taxon>
        <taxon>Pterygota</taxon>
        <taxon>Neoptera</taxon>
        <taxon>Endopterygota</taxon>
        <taxon>Coleoptera</taxon>
        <taxon>Polyphaga</taxon>
        <taxon>Cucujiformia</taxon>
        <taxon>Tenebrionidae</taxon>
        <taxon>Tenebrionidae incertae sedis</taxon>
        <taxon>Tribolium</taxon>
    </lineage>
</organism>
<evidence type="ECO:0000313" key="12">
    <source>
        <dbReference type="Proteomes" id="UP000007266"/>
    </source>
</evidence>
<feature type="transmembrane region" description="Helical" evidence="10">
    <location>
        <begin position="184"/>
        <end position="204"/>
    </location>
</feature>
<dbReference type="OMA" id="NSTRIYY"/>
<dbReference type="GO" id="GO:0050911">
    <property type="term" value="P:detection of chemical stimulus involved in sensory perception of smell"/>
    <property type="evidence" value="ECO:0000318"/>
    <property type="project" value="GO_Central"/>
</dbReference>
<keyword evidence="12" id="KW-1185">Reference proteome</keyword>
<keyword evidence="5" id="KW-0552">Olfaction</keyword>
<dbReference type="GO" id="GO:0007165">
    <property type="term" value="P:signal transduction"/>
    <property type="evidence" value="ECO:0007669"/>
    <property type="project" value="UniProtKB-KW"/>
</dbReference>
<reference evidence="11 12" key="2">
    <citation type="journal article" date="2010" name="Nucleic Acids Res.">
        <title>BeetleBase in 2010: revisions to provide comprehensive genomic information for Tribolium castaneum.</title>
        <authorList>
            <person name="Kim H.S."/>
            <person name="Murphy T."/>
            <person name="Xia J."/>
            <person name="Caragea D."/>
            <person name="Park Y."/>
            <person name="Beeman R.W."/>
            <person name="Lorenzen M.D."/>
            <person name="Butcher S."/>
            <person name="Manak J.R."/>
            <person name="Brown S.J."/>
        </authorList>
    </citation>
    <scope>GENOME REANNOTATION</scope>
    <source>
        <strain evidence="11 12">Georgia GA2</strain>
    </source>
</reference>
<keyword evidence="8 11" id="KW-0675">Receptor</keyword>
<dbReference type="GO" id="GO:0005549">
    <property type="term" value="F:odorant binding"/>
    <property type="evidence" value="ECO:0007669"/>
    <property type="project" value="InterPro"/>
</dbReference>
<keyword evidence="9" id="KW-0807">Transducer</keyword>
<dbReference type="InParanoid" id="D6WE35"/>
<protein>
    <submittedName>
        <fullName evidence="11">Odorant receptor 71a-like Protein</fullName>
    </submittedName>
</protein>
<dbReference type="AlphaFoldDB" id="D6WE35"/>
<evidence type="ECO:0000256" key="2">
    <source>
        <dbReference type="ARBA" id="ARBA00022475"/>
    </source>
</evidence>
<dbReference type="GO" id="GO:0004984">
    <property type="term" value="F:olfactory receptor activity"/>
    <property type="evidence" value="ECO:0000318"/>
    <property type="project" value="GO_Central"/>
</dbReference>
<dbReference type="InterPro" id="IPR004117">
    <property type="entry name" value="7tm6_olfct_rcpt"/>
</dbReference>
<feature type="transmembrane region" description="Helical" evidence="10">
    <location>
        <begin position="250"/>
        <end position="272"/>
    </location>
</feature>
<dbReference type="PANTHER" id="PTHR21137:SF35">
    <property type="entry name" value="ODORANT RECEPTOR 19A-RELATED"/>
    <property type="match status" value="1"/>
</dbReference>
<dbReference type="EMBL" id="KQ971318">
    <property type="protein sequence ID" value="EFA01308.2"/>
    <property type="molecule type" value="Genomic_DNA"/>
</dbReference>
<evidence type="ECO:0000256" key="10">
    <source>
        <dbReference type="SAM" id="Phobius"/>
    </source>
</evidence>
<dbReference type="Pfam" id="PF02949">
    <property type="entry name" value="7tm_6"/>
    <property type="match status" value="1"/>
</dbReference>
<evidence type="ECO:0000256" key="1">
    <source>
        <dbReference type="ARBA" id="ARBA00004651"/>
    </source>
</evidence>
<feature type="transmembrane region" description="Helical" evidence="10">
    <location>
        <begin position="71"/>
        <end position="93"/>
    </location>
</feature>
<evidence type="ECO:0000256" key="9">
    <source>
        <dbReference type="ARBA" id="ARBA00023224"/>
    </source>
</evidence>
<feature type="transmembrane region" description="Helical" evidence="10">
    <location>
        <begin position="30"/>
        <end position="51"/>
    </location>
</feature>
<keyword evidence="2" id="KW-1003">Cell membrane</keyword>
<dbReference type="FunCoup" id="D6WE35">
    <property type="interactions" value="59"/>
</dbReference>
<evidence type="ECO:0000256" key="3">
    <source>
        <dbReference type="ARBA" id="ARBA00022606"/>
    </source>
</evidence>
<evidence type="ECO:0000256" key="5">
    <source>
        <dbReference type="ARBA" id="ARBA00022725"/>
    </source>
</evidence>
<accession>D6WE35</accession>
<evidence type="ECO:0000256" key="8">
    <source>
        <dbReference type="ARBA" id="ARBA00023170"/>
    </source>
</evidence>